<reference evidence="2" key="1">
    <citation type="journal article" date="2019" name="Int. J. Syst. Evol. Microbiol.">
        <title>The Global Catalogue of Microorganisms (GCM) 10K type strain sequencing project: providing services to taxonomists for standard genome sequencing and annotation.</title>
        <authorList>
            <consortium name="The Broad Institute Genomics Platform"/>
            <consortium name="The Broad Institute Genome Sequencing Center for Infectious Disease"/>
            <person name="Wu L."/>
            <person name="Ma J."/>
        </authorList>
    </citation>
    <scope>NUCLEOTIDE SEQUENCE [LARGE SCALE GENOMIC DNA]</scope>
    <source>
        <strain evidence="2">CGMCC 1.15304</strain>
    </source>
</reference>
<comment type="caution">
    <text evidence="1">The sequence shown here is derived from an EMBL/GenBank/DDBJ whole genome shotgun (WGS) entry which is preliminary data.</text>
</comment>
<dbReference type="Pfam" id="PF11066">
    <property type="entry name" value="DUF2867"/>
    <property type="match status" value="1"/>
</dbReference>
<dbReference type="InterPro" id="IPR021295">
    <property type="entry name" value="DUF2867"/>
</dbReference>
<dbReference type="EMBL" id="JBHSCR010000003">
    <property type="protein sequence ID" value="MFC4347302.1"/>
    <property type="molecule type" value="Genomic_DNA"/>
</dbReference>
<gene>
    <name evidence="1" type="ORF">ACFO5Q_05550</name>
</gene>
<dbReference type="RefSeq" id="WP_068152651.1">
    <property type="nucleotide sequence ID" value="NZ_JBHSCR010000003.1"/>
</dbReference>
<protein>
    <submittedName>
        <fullName evidence="1">DUF2867 domain-containing protein</fullName>
    </submittedName>
</protein>
<dbReference type="Proteomes" id="UP001595776">
    <property type="component" value="Unassembled WGS sequence"/>
</dbReference>
<keyword evidence="2" id="KW-1185">Reference proteome</keyword>
<sequence length="176" mass="20245">MSVSAVDLPKSSALWAHVQAGDFLDCYRATAVPIELGMEEAVRTALNHMPGWVRWLMDIRNRIVGPLGLKAGKHSRKGEAGEDAPLEMSAPSERIVFTVRERYENEIILGEDDRHLDFRVSVFRTPVAWYVATWVHPHAWYGWLYLYTIMPFHKAIMYLSARRLEEVQRPLACDHL</sequence>
<name>A0ABV8U7X3_9PROT</name>
<organism evidence="1 2">
    <name type="scientific">Kordiimonas lipolytica</name>
    <dbReference type="NCBI Taxonomy" id="1662421"/>
    <lineage>
        <taxon>Bacteria</taxon>
        <taxon>Pseudomonadati</taxon>
        <taxon>Pseudomonadota</taxon>
        <taxon>Alphaproteobacteria</taxon>
        <taxon>Kordiimonadales</taxon>
        <taxon>Kordiimonadaceae</taxon>
        <taxon>Kordiimonas</taxon>
    </lineage>
</organism>
<accession>A0ABV8U7X3</accession>
<proteinExistence type="predicted"/>
<evidence type="ECO:0000313" key="1">
    <source>
        <dbReference type="EMBL" id="MFC4347302.1"/>
    </source>
</evidence>
<evidence type="ECO:0000313" key="2">
    <source>
        <dbReference type="Proteomes" id="UP001595776"/>
    </source>
</evidence>